<evidence type="ECO:0000256" key="13">
    <source>
        <dbReference type="SAM" id="MobiDB-lite"/>
    </source>
</evidence>
<dbReference type="InterPro" id="IPR006990">
    <property type="entry name" value="Tweety"/>
</dbReference>
<accession>A0AAD8Y022</accession>
<feature type="compositionally biased region" description="Polar residues" evidence="13">
    <location>
        <begin position="799"/>
        <end position="813"/>
    </location>
</feature>
<dbReference type="Proteomes" id="UP001224775">
    <property type="component" value="Unassembled WGS sequence"/>
</dbReference>
<evidence type="ECO:0000256" key="1">
    <source>
        <dbReference type="ARBA" id="ARBA00004651"/>
    </source>
</evidence>
<comment type="caution">
    <text evidence="15">The sequence shown here is derived from an EMBL/GenBank/DDBJ whole genome shotgun (WGS) entry which is preliminary data.</text>
</comment>
<dbReference type="GO" id="GO:0005886">
    <property type="term" value="C:plasma membrane"/>
    <property type="evidence" value="ECO:0007669"/>
    <property type="project" value="UniProtKB-SubCell"/>
</dbReference>
<evidence type="ECO:0000256" key="7">
    <source>
        <dbReference type="ARBA" id="ARBA00023065"/>
    </source>
</evidence>
<feature type="region of interest" description="Disordered" evidence="13">
    <location>
        <begin position="523"/>
        <end position="556"/>
    </location>
</feature>
<dbReference type="GO" id="GO:0034707">
    <property type="term" value="C:chloride channel complex"/>
    <property type="evidence" value="ECO:0007669"/>
    <property type="project" value="UniProtKB-KW"/>
</dbReference>
<evidence type="ECO:0000256" key="14">
    <source>
        <dbReference type="SAM" id="Phobius"/>
    </source>
</evidence>
<feature type="transmembrane region" description="Helical" evidence="14">
    <location>
        <begin position="54"/>
        <end position="76"/>
    </location>
</feature>
<evidence type="ECO:0000256" key="3">
    <source>
        <dbReference type="ARBA" id="ARBA00022448"/>
    </source>
</evidence>
<name>A0AAD8Y022_9STRA</name>
<keyword evidence="5 14" id="KW-0812">Transmembrane</keyword>
<reference evidence="15" key="1">
    <citation type="submission" date="2023-06" db="EMBL/GenBank/DDBJ databases">
        <title>Survivors Of The Sea: Transcriptome response of Skeletonema marinoi to long-term dormancy.</title>
        <authorList>
            <person name="Pinder M.I.M."/>
            <person name="Kourtchenko O."/>
            <person name="Robertson E.K."/>
            <person name="Larsson T."/>
            <person name="Maumus F."/>
            <person name="Osuna-Cruz C.M."/>
            <person name="Vancaester E."/>
            <person name="Stenow R."/>
            <person name="Vandepoele K."/>
            <person name="Ploug H."/>
            <person name="Bruchert V."/>
            <person name="Godhe A."/>
            <person name="Topel M."/>
        </authorList>
    </citation>
    <scope>NUCLEOTIDE SEQUENCE</scope>
    <source>
        <strain evidence="15">R05AC</strain>
    </source>
</reference>
<evidence type="ECO:0000313" key="16">
    <source>
        <dbReference type="Proteomes" id="UP001224775"/>
    </source>
</evidence>
<feature type="transmembrane region" description="Helical" evidence="14">
    <location>
        <begin position="457"/>
        <end position="478"/>
    </location>
</feature>
<feature type="region of interest" description="Disordered" evidence="13">
    <location>
        <begin position="570"/>
        <end position="593"/>
    </location>
</feature>
<feature type="transmembrane region" description="Helical" evidence="14">
    <location>
        <begin position="113"/>
        <end position="133"/>
    </location>
</feature>
<proteinExistence type="inferred from homology"/>
<dbReference type="PANTHER" id="PTHR12424">
    <property type="entry name" value="TWEETY-RELATED"/>
    <property type="match status" value="1"/>
</dbReference>
<protein>
    <submittedName>
        <fullName evidence="15">Tweety family protein</fullName>
    </submittedName>
</protein>
<dbReference type="EMBL" id="JATAAI010000029">
    <property type="protein sequence ID" value="KAK1736441.1"/>
    <property type="molecule type" value="Genomic_DNA"/>
</dbReference>
<evidence type="ECO:0000256" key="8">
    <source>
        <dbReference type="ARBA" id="ARBA00023136"/>
    </source>
</evidence>
<keyword evidence="3" id="KW-0813">Transport</keyword>
<evidence type="ECO:0000256" key="2">
    <source>
        <dbReference type="ARBA" id="ARBA00009849"/>
    </source>
</evidence>
<evidence type="ECO:0000256" key="6">
    <source>
        <dbReference type="ARBA" id="ARBA00022989"/>
    </source>
</evidence>
<feature type="transmembrane region" description="Helical" evidence="14">
    <location>
        <begin position="258"/>
        <end position="278"/>
    </location>
</feature>
<organism evidence="15 16">
    <name type="scientific">Skeletonema marinoi</name>
    <dbReference type="NCBI Taxonomy" id="267567"/>
    <lineage>
        <taxon>Eukaryota</taxon>
        <taxon>Sar</taxon>
        <taxon>Stramenopiles</taxon>
        <taxon>Ochrophyta</taxon>
        <taxon>Bacillariophyta</taxon>
        <taxon>Coscinodiscophyceae</taxon>
        <taxon>Thalassiosirophycidae</taxon>
        <taxon>Thalassiosirales</taxon>
        <taxon>Skeletonemataceae</taxon>
        <taxon>Skeletonema</taxon>
        <taxon>Skeletonema marinoi-dohrnii complex</taxon>
    </lineage>
</organism>
<feature type="compositionally biased region" description="Acidic residues" evidence="13">
    <location>
        <begin position="779"/>
        <end position="798"/>
    </location>
</feature>
<keyword evidence="16" id="KW-1185">Reference proteome</keyword>
<keyword evidence="6 14" id="KW-1133">Transmembrane helix</keyword>
<gene>
    <name evidence="15" type="ORF">QTG54_013041</name>
</gene>
<feature type="compositionally biased region" description="Polar residues" evidence="13">
    <location>
        <begin position="864"/>
        <end position="875"/>
    </location>
</feature>
<keyword evidence="10" id="KW-0325">Glycoprotein</keyword>
<sequence>MSLGAPAFSEEFNLSAEDYVQPSRVILMHSLPRFGHNANFAKLVSSNQEEQVDYVVGILAAAFFILSIFILWAAAIMSCKCMGRRQIGFLSGRMHLQPDKKGRFRPPLYLWKLRYTFIFLGCAIVGCALMLAMPATKSVINASKSSQKIHREIRGLTDQGLLIVADLSRVKKNVDSLDVRSILQVEKLCPDYKTFLSSDESLNDSLQLINDEFDDVNNLLEGFDFESVRNGIDFVNAGIGHIDTVATAAQDNDWMVKMYVLVLAVMVLFMLLAATEIVDKDAKISPALQMMVTVFIFPVFVICVVIAVIAAVLIAVMGTANSDFCAVGPEVTVSHILSELGLIRGSMIFDTFEYYQTGCNTRDPMERLYKYEERLQSGITSASSFLERFNEIGMEEMNEKCGANVRPLVEVISILRDNLGILLGALRSTFKASSCSRVSPIYKQTFSANACEESASGLTLMFMVTVTVAAIGMVMIMLRSAMHPYKSLRRNPYLDQDEKISEHDEYKTYVGYMSEFVNMWKGEDGDASSEPTATWSGSMHSKSEEEKPLSPTTPGISWKDDVFRPTSFLLSPGSNNGEVGHNAKTPRVRPSSLMFSPANRASERNYFNMHSPLSSNSSIVSPSSQIMPDIHEDEEQALSAEPPSIVWDNNWGSSVNKRFAGSSPLSLGSNGGRMTLSPVPDVVNDEEQPLSPETPAVSWIGNKLVERNNVATPSSVVSKDSIPSLRSGNFSEIDDNTQPDSNEVADSLLAVGLMGAVLGMPAPNTVRKKKKKNANLWQDDGEDVDEIPSMSSDEEDTASPESLSASRVNSPNAMNDKVGNVERDTNLLLASPTESVGKKYFDRQPPSSWSRTNMGSPPEDKSDTTNGEETTPSEDSSLDRDETSSQVDSLRTRFVPQLKSLIISNVIISNDSDELEQLVTPQARDDQEVVSDERSSSKRFNVMRFGTPDFLSPLRRGAARDYKKIE</sequence>
<feature type="region of interest" description="Disordered" evidence="13">
    <location>
        <begin position="766"/>
        <end position="888"/>
    </location>
</feature>
<keyword evidence="9" id="KW-0869">Chloride channel</keyword>
<evidence type="ECO:0000256" key="5">
    <source>
        <dbReference type="ARBA" id="ARBA00022692"/>
    </source>
</evidence>
<keyword evidence="11" id="KW-0868">Chloride</keyword>
<keyword evidence="8 14" id="KW-0472">Membrane</keyword>
<keyword evidence="4" id="KW-1003">Cell membrane</keyword>
<keyword evidence="12" id="KW-0407">Ion channel</keyword>
<evidence type="ECO:0000256" key="4">
    <source>
        <dbReference type="ARBA" id="ARBA00022475"/>
    </source>
</evidence>
<dbReference type="AlphaFoldDB" id="A0AAD8Y022"/>
<evidence type="ECO:0000256" key="10">
    <source>
        <dbReference type="ARBA" id="ARBA00023180"/>
    </source>
</evidence>
<feature type="region of interest" description="Disordered" evidence="13">
    <location>
        <begin position="711"/>
        <end position="742"/>
    </location>
</feature>
<dbReference type="PANTHER" id="PTHR12424:SF19">
    <property type="entry name" value="INTEGRASE ZINC-BINDING DOMAIN-CONTAINING PROTEIN"/>
    <property type="match status" value="1"/>
</dbReference>
<comment type="similarity">
    <text evidence="2">Belongs to the tweety family.</text>
</comment>
<evidence type="ECO:0000256" key="9">
    <source>
        <dbReference type="ARBA" id="ARBA00023173"/>
    </source>
</evidence>
<evidence type="ECO:0000256" key="12">
    <source>
        <dbReference type="ARBA" id="ARBA00023303"/>
    </source>
</evidence>
<feature type="compositionally biased region" description="Polar residues" evidence="13">
    <location>
        <begin position="529"/>
        <end position="540"/>
    </location>
</feature>
<feature type="transmembrane region" description="Helical" evidence="14">
    <location>
        <begin position="290"/>
        <end position="317"/>
    </location>
</feature>
<comment type="subcellular location">
    <subcellularLocation>
        <location evidence="1">Cell membrane</location>
        <topology evidence="1">Multi-pass membrane protein</topology>
    </subcellularLocation>
</comment>
<evidence type="ECO:0000313" key="15">
    <source>
        <dbReference type="EMBL" id="KAK1736441.1"/>
    </source>
</evidence>
<evidence type="ECO:0000256" key="11">
    <source>
        <dbReference type="ARBA" id="ARBA00023214"/>
    </source>
</evidence>
<feature type="compositionally biased region" description="Polar residues" evidence="13">
    <location>
        <begin position="845"/>
        <end position="855"/>
    </location>
</feature>
<dbReference type="GO" id="GO:0005254">
    <property type="term" value="F:chloride channel activity"/>
    <property type="evidence" value="ECO:0007669"/>
    <property type="project" value="UniProtKB-KW"/>
</dbReference>
<keyword evidence="7" id="KW-0406">Ion transport</keyword>